<feature type="region of interest" description="Disordered" evidence="1">
    <location>
        <begin position="136"/>
        <end position="159"/>
    </location>
</feature>
<feature type="region of interest" description="Disordered" evidence="1">
    <location>
        <begin position="1"/>
        <end position="35"/>
    </location>
</feature>
<dbReference type="STRING" id="3818.A0A444Z359"/>
<dbReference type="OrthoDB" id="769821at2759"/>
<evidence type="ECO:0000313" key="2">
    <source>
        <dbReference type="EMBL" id="RYR08605.1"/>
    </source>
</evidence>
<organism evidence="2 3">
    <name type="scientific">Arachis hypogaea</name>
    <name type="common">Peanut</name>
    <dbReference type="NCBI Taxonomy" id="3818"/>
    <lineage>
        <taxon>Eukaryota</taxon>
        <taxon>Viridiplantae</taxon>
        <taxon>Streptophyta</taxon>
        <taxon>Embryophyta</taxon>
        <taxon>Tracheophyta</taxon>
        <taxon>Spermatophyta</taxon>
        <taxon>Magnoliopsida</taxon>
        <taxon>eudicotyledons</taxon>
        <taxon>Gunneridae</taxon>
        <taxon>Pentapetalae</taxon>
        <taxon>rosids</taxon>
        <taxon>fabids</taxon>
        <taxon>Fabales</taxon>
        <taxon>Fabaceae</taxon>
        <taxon>Papilionoideae</taxon>
        <taxon>50 kb inversion clade</taxon>
        <taxon>dalbergioids sensu lato</taxon>
        <taxon>Dalbergieae</taxon>
        <taxon>Pterocarpus clade</taxon>
        <taxon>Arachis</taxon>
    </lineage>
</organism>
<name>A0A444Z359_ARAHY</name>
<evidence type="ECO:0000313" key="3">
    <source>
        <dbReference type="Proteomes" id="UP000289738"/>
    </source>
</evidence>
<comment type="caution">
    <text evidence="2">The sequence shown here is derived from an EMBL/GenBank/DDBJ whole genome shotgun (WGS) entry which is preliminary data.</text>
</comment>
<keyword evidence="3" id="KW-1185">Reference proteome</keyword>
<dbReference type="AlphaFoldDB" id="A0A444Z359"/>
<gene>
    <name evidence="2" type="ORF">Ahy_B05g076362</name>
</gene>
<dbReference type="PANTHER" id="PTHR33130:SF43">
    <property type="entry name" value="OS01G0688600 PROTEIN"/>
    <property type="match status" value="1"/>
</dbReference>
<dbReference type="Gramene" id="arahy.Tifrunner.gnm2.ann2.Ah15g341700.1">
    <property type="protein sequence ID" value="arahy.Tifrunner.gnm2.ann2.Ah15g341700.1-CDS"/>
    <property type="gene ID" value="arahy.Tifrunner.gnm2.ann2.Ah15g341700"/>
</dbReference>
<dbReference type="PANTHER" id="PTHR33130">
    <property type="entry name" value="PUTATIVE (DUF1639)-RELATED"/>
    <property type="match status" value="1"/>
</dbReference>
<dbReference type="EMBL" id="SDMP01000015">
    <property type="protein sequence ID" value="RYR08605.1"/>
    <property type="molecule type" value="Genomic_DNA"/>
</dbReference>
<feature type="region of interest" description="Disordered" evidence="1">
    <location>
        <begin position="48"/>
        <end position="107"/>
    </location>
</feature>
<accession>A0A444Z359</accession>
<evidence type="ECO:0008006" key="4">
    <source>
        <dbReference type="Google" id="ProtNLM"/>
    </source>
</evidence>
<proteinExistence type="predicted"/>
<feature type="region of interest" description="Disordered" evidence="1">
    <location>
        <begin position="280"/>
        <end position="314"/>
    </location>
</feature>
<feature type="region of interest" description="Disordered" evidence="1">
    <location>
        <begin position="176"/>
        <end position="224"/>
    </location>
</feature>
<feature type="compositionally biased region" description="Basic and acidic residues" evidence="1">
    <location>
        <begin position="71"/>
        <end position="83"/>
    </location>
</feature>
<protein>
    <recommendedName>
        <fullName evidence="4">DUF1639 family protein</fullName>
    </recommendedName>
</protein>
<evidence type="ECO:0000256" key="1">
    <source>
        <dbReference type="SAM" id="MobiDB-lite"/>
    </source>
</evidence>
<dbReference type="Pfam" id="PF07797">
    <property type="entry name" value="DUF1639"/>
    <property type="match status" value="1"/>
</dbReference>
<dbReference type="SMR" id="A0A444Z359"/>
<feature type="compositionally biased region" description="Basic residues" evidence="1">
    <location>
        <begin position="241"/>
        <end position="257"/>
    </location>
</feature>
<reference evidence="2 3" key="1">
    <citation type="submission" date="2019-01" db="EMBL/GenBank/DDBJ databases">
        <title>Sequencing of cultivated peanut Arachis hypogaea provides insights into genome evolution and oil improvement.</title>
        <authorList>
            <person name="Chen X."/>
        </authorList>
    </citation>
    <scope>NUCLEOTIDE SEQUENCE [LARGE SCALE GENOMIC DNA]</scope>
    <source>
        <strain evidence="3">cv. Fuhuasheng</strain>
        <tissue evidence="2">Leaves</tissue>
    </source>
</reference>
<dbReference type="InterPro" id="IPR012438">
    <property type="entry name" value="DUF1639"/>
</dbReference>
<feature type="region of interest" description="Disordered" evidence="1">
    <location>
        <begin position="240"/>
        <end position="263"/>
    </location>
</feature>
<dbReference type="Proteomes" id="UP000289738">
    <property type="component" value="Chromosome B05"/>
</dbReference>
<sequence>MVLPGLNGDRGTVPAPESMATSPKRSNRLHNFNLPHLKWGSQKYLRCTNSAGSSRSSSGDRRSSVSMSDESPPRRKRETEQEGNHSVAKIPRSRINGKGRSGADGVKDGIEAMRQKLMFDLKTEADKMKDAILRNKEDDKMNVGEDENERESPPLLAREGARTWNLRTRRAEWKIPFSDGRLGGGSEKALKIDENSSPARTDGGTVKLLKLRSNSDKSAPRPKFSLQLSRKEVEEDFIKMVGHRPPRRPNKRPRSIRKQLDGLVPGSWLTEVTADLYKVAEDAGNGKARQSGKGKGKGKGKDKMLVSSDSDEES</sequence>